<keyword evidence="5 8" id="KW-0812">Transmembrane</keyword>
<dbReference type="InterPro" id="IPR002549">
    <property type="entry name" value="AI-2E-like"/>
</dbReference>
<gene>
    <name evidence="9" type="ordered locus">Cpin_6357</name>
</gene>
<organism evidence="9 10">
    <name type="scientific">Chitinophaga pinensis (strain ATCC 43595 / DSM 2588 / LMG 13176 / NBRC 15968 / NCIMB 11800 / UQM 2034)</name>
    <dbReference type="NCBI Taxonomy" id="485918"/>
    <lineage>
        <taxon>Bacteria</taxon>
        <taxon>Pseudomonadati</taxon>
        <taxon>Bacteroidota</taxon>
        <taxon>Chitinophagia</taxon>
        <taxon>Chitinophagales</taxon>
        <taxon>Chitinophagaceae</taxon>
        <taxon>Chitinophaga</taxon>
    </lineage>
</organism>
<evidence type="ECO:0000256" key="4">
    <source>
        <dbReference type="ARBA" id="ARBA00022475"/>
    </source>
</evidence>
<keyword evidence="7 8" id="KW-0472">Membrane</keyword>
<dbReference type="PANTHER" id="PTHR21716">
    <property type="entry name" value="TRANSMEMBRANE PROTEIN"/>
    <property type="match status" value="1"/>
</dbReference>
<dbReference type="Proteomes" id="UP000002215">
    <property type="component" value="Chromosome"/>
</dbReference>
<feature type="transmembrane region" description="Helical" evidence="8">
    <location>
        <begin position="59"/>
        <end position="82"/>
    </location>
</feature>
<evidence type="ECO:0000256" key="2">
    <source>
        <dbReference type="ARBA" id="ARBA00009773"/>
    </source>
</evidence>
<keyword evidence="6 8" id="KW-1133">Transmembrane helix</keyword>
<evidence type="ECO:0000313" key="10">
    <source>
        <dbReference type="Proteomes" id="UP000002215"/>
    </source>
</evidence>
<reference evidence="10" key="1">
    <citation type="submission" date="2009-08" db="EMBL/GenBank/DDBJ databases">
        <title>The complete genome of Chitinophaga pinensis DSM 2588.</title>
        <authorList>
            <consortium name="US DOE Joint Genome Institute (JGI-PGF)"/>
            <person name="Lucas S."/>
            <person name="Copeland A."/>
            <person name="Lapidus A."/>
            <person name="Glavina del Rio T."/>
            <person name="Dalin E."/>
            <person name="Tice H."/>
            <person name="Bruce D."/>
            <person name="Goodwin L."/>
            <person name="Pitluck S."/>
            <person name="Kyrpides N."/>
            <person name="Mavromatis K."/>
            <person name="Ivanova N."/>
            <person name="Mikhailova N."/>
            <person name="Sims D."/>
            <person name="Meinche L."/>
            <person name="Brettin T."/>
            <person name="Detter J.C."/>
            <person name="Han C."/>
            <person name="Larimer F."/>
            <person name="Land M."/>
            <person name="Hauser L."/>
            <person name="Markowitz V."/>
            <person name="Cheng J.-F."/>
            <person name="Hugenholtz P."/>
            <person name="Woyke T."/>
            <person name="Wu D."/>
            <person name="Spring S."/>
            <person name="Klenk H.-P."/>
            <person name="Eisen J.A."/>
        </authorList>
    </citation>
    <scope>NUCLEOTIDE SEQUENCE [LARGE SCALE GENOMIC DNA]</scope>
    <source>
        <strain evidence="10">ATCC 43595 / DSM 2588 / LMG 13176 / NBRC 15968 / NCIMB 11800 / UQM 2034</strain>
    </source>
</reference>
<comment type="similarity">
    <text evidence="2">Belongs to the autoinducer-2 exporter (AI-2E) (TC 2.A.86) family.</text>
</comment>
<feature type="transmembrane region" description="Helical" evidence="8">
    <location>
        <begin position="265"/>
        <end position="283"/>
    </location>
</feature>
<dbReference type="OrthoDB" id="9793390at2"/>
<sequence length="363" mass="40030">MIYRTKAINAAAILMILTLVVLILVYGKPFFVPIAFAGLLAMLLLPVSKWLCTKGINNAVAILLSLLLFVGFLVLVVLFVSWQVSDIAENASQLEQQMMEKYQQLRGWLSTEYGISQEKQAQMLKEQQESSAGKASSVLTGIISGFGGFLTDFLLVLVYVFLFTFFRGRIKGFIVRLVPHSEKEKAVACMHKTQETAQQYLKGLLLMIIFLWVMYGIGFTIVGVKNAFFFAILCGLLEIIPFVGNLTGTALTLLMSLVQGGDMTLVTGILITYGLVQFIQSYLLEPLVVGSGVDINPMATIVGLVAGELLWGIPGMVMAIPLMGMMKVIFDHIPVMQPYAYLLGQDKKESGGLKKWGKIFKRS</sequence>
<evidence type="ECO:0000256" key="8">
    <source>
        <dbReference type="SAM" id="Phobius"/>
    </source>
</evidence>
<evidence type="ECO:0000313" key="9">
    <source>
        <dbReference type="EMBL" id="ACU63761.1"/>
    </source>
</evidence>
<protein>
    <recommendedName>
        <fullName evidence="11">AI-2E family transporter</fullName>
    </recommendedName>
</protein>
<evidence type="ECO:0000256" key="6">
    <source>
        <dbReference type="ARBA" id="ARBA00022989"/>
    </source>
</evidence>
<evidence type="ECO:0000256" key="7">
    <source>
        <dbReference type="ARBA" id="ARBA00023136"/>
    </source>
</evidence>
<evidence type="ECO:0000256" key="1">
    <source>
        <dbReference type="ARBA" id="ARBA00004651"/>
    </source>
</evidence>
<evidence type="ECO:0000256" key="5">
    <source>
        <dbReference type="ARBA" id="ARBA00022692"/>
    </source>
</evidence>
<dbReference type="PANTHER" id="PTHR21716:SF53">
    <property type="entry name" value="PERMEASE PERM-RELATED"/>
    <property type="match status" value="1"/>
</dbReference>
<dbReference type="Pfam" id="PF01594">
    <property type="entry name" value="AI-2E_transport"/>
    <property type="match status" value="1"/>
</dbReference>
<dbReference type="GO" id="GO:0005886">
    <property type="term" value="C:plasma membrane"/>
    <property type="evidence" value="ECO:0007669"/>
    <property type="project" value="UniProtKB-SubCell"/>
</dbReference>
<dbReference type="KEGG" id="cpi:Cpin_6357"/>
<dbReference type="RefSeq" id="WP_012793925.1">
    <property type="nucleotide sequence ID" value="NC_013132.1"/>
</dbReference>
<feature type="transmembrane region" description="Helical" evidence="8">
    <location>
        <begin position="295"/>
        <end position="320"/>
    </location>
</feature>
<feature type="transmembrane region" description="Helical" evidence="8">
    <location>
        <begin position="142"/>
        <end position="166"/>
    </location>
</feature>
<feature type="transmembrane region" description="Helical" evidence="8">
    <location>
        <begin position="30"/>
        <end position="47"/>
    </location>
</feature>
<keyword evidence="3" id="KW-0813">Transport</keyword>
<proteinExistence type="inferred from homology"/>
<feature type="transmembrane region" description="Helical" evidence="8">
    <location>
        <begin position="228"/>
        <end position="253"/>
    </location>
</feature>
<name>A0A979GAE4_CHIPD</name>
<evidence type="ECO:0000256" key="3">
    <source>
        <dbReference type="ARBA" id="ARBA00022448"/>
    </source>
</evidence>
<feature type="transmembrane region" description="Helical" evidence="8">
    <location>
        <begin position="200"/>
        <end position="222"/>
    </location>
</feature>
<evidence type="ECO:0008006" key="11">
    <source>
        <dbReference type="Google" id="ProtNLM"/>
    </source>
</evidence>
<reference evidence="9 10" key="2">
    <citation type="journal article" date="2010" name="Stand. Genomic Sci.">
        <title>Complete genome sequence of Chitinophaga pinensis type strain (UQM 2034).</title>
        <authorList>
            <person name="Glavina Del Rio T."/>
            <person name="Abt B."/>
            <person name="Spring S."/>
            <person name="Lapidus A."/>
            <person name="Nolan M."/>
            <person name="Tice H."/>
            <person name="Copeland A."/>
            <person name="Cheng J.F."/>
            <person name="Chen F."/>
            <person name="Bruce D."/>
            <person name="Goodwin L."/>
            <person name="Pitluck S."/>
            <person name="Ivanova N."/>
            <person name="Mavromatis K."/>
            <person name="Mikhailova N."/>
            <person name="Pati A."/>
            <person name="Chen A."/>
            <person name="Palaniappan K."/>
            <person name="Land M."/>
            <person name="Hauser L."/>
            <person name="Chang Y.J."/>
            <person name="Jeffries C.D."/>
            <person name="Chain P."/>
            <person name="Saunders E."/>
            <person name="Detter J.C."/>
            <person name="Brettin T."/>
            <person name="Rohde M."/>
            <person name="Goker M."/>
            <person name="Bristow J."/>
            <person name="Eisen J.A."/>
            <person name="Markowitz V."/>
            <person name="Hugenholtz P."/>
            <person name="Kyrpides N.C."/>
            <person name="Klenk H.P."/>
            <person name="Lucas S."/>
        </authorList>
    </citation>
    <scope>NUCLEOTIDE SEQUENCE [LARGE SCALE GENOMIC DNA]</scope>
    <source>
        <strain evidence="10">ATCC 43595 / DSM 2588 / LMG 13176 / NBRC 15968 / NCIMB 11800 / UQM 2034</strain>
    </source>
</reference>
<comment type="subcellular location">
    <subcellularLocation>
        <location evidence="1">Cell membrane</location>
        <topology evidence="1">Multi-pass membrane protein</topology>
    </subcellularLocation>
</comment>
<dbReference type="EMBL" id="CP001699">
    <property type="protein sequence ID" value="ACU63761.1"/>
    <property type="molecule type" value="Genomic_DNA"/>
</dbReference>
<keyword evidence="4" id="KW-1003">Cell membrane</keyword>
<feature type="transmembrane region" description="Helical" evidence="8">
    <location>
        <begin position="7"/>
        <end position="24"/>
    </location>
</feature>
<dbReference type="AlphaFoldDB" id="A0A979GAE4"/>
<accession>A0A979GAE4</accession>